<dbReference type="InterPro" id="IPR001509">
    <property type="entry name" value="Epimerase_deHydtase"/>
</dbReference>
<reference evidence="4" key="1">
    <citation type="journal article" date="2010" name="Environ. Microbiol.">
        <title>The genome of Syntrophomonas wolfei: new insights into syntrophic metabolism and biohydrogen production.</title>
        <authorList>
            <person name="Sieber J.R."/>
            <person name="Sims D.R."/>
            <person name="Han C."/>
            <person name="Kim E."/>
            <person name="Lykidis A."/>
            <person name="Lapidus A.L."/>
            <person name="McDonnald E."/>
            <person name="Rohlin L."/>
            <person name="Culley D.E."/>
            <person name="Gunsalus R."/>
            <person name="McInerney M.J."/>
        </authorList>
    </citation>
    <scope>NUCLEOTIDE SEQUENCE [LARGE SCALE GENOMIC DNA]</scope>
    <source>
        <strain evidence="4">DSM 2245B / Goettingen</strain>
    </source>
</reference>
<gene>
    <name evidence="3" type="ordered locus">Swol_0634</name>
</gene>
<dbReference type="SUPFAM" id="SSF51735">
    <property type="entry name" value="NAD(P)-binding Rossmann-fold domains"/>
    <property type="match status" value="1"/>
</dbReference>
<dbReference type="HOGENOM" id="CLU_007383_1_7_9"/>
<evidence type="ECO:0000259" key="2">
    <source>
        <dbReference type="Pfam" id="PF01370"/>
    </source>
</evidence>
<protein>
    <submittedName>
        <fullName evidence="3">dTDP-glucose 4,6-dehydratase related protein</fullName>
    </submittedName>
</protein>
<dbReference type="Proteomes" id="UP000001968">
    <property type="component" value="Chromosome"/>
</dbReference>
<dbReference type="eggNOG" id="COG0451">
    <property type="taxonomic scope" value="Bacteria"/>
</dbReference>
<dbReference type="InterPro" id="IPR036291">
    <property type="entry name" value="NAD(P)-bd_dom_sf"/>
</dbReference>
<dbReference type="EMBL" id="CP000448">
    <property type="protein sequence ID" value="ABI67962.1"/>
    <property type="molecule type" value="Genomic_DNA"/>
</dbReference>
<evidence type="ECO:0000313" key="3">
    <source>
        <dbReference type="EMBL" id="ABI67962.1"/>
    </source>
</evidence>
<dbReference type="Pfam" id="PF01370">
    <property type="entry name" value="Epimerase"/>
    <property type="match status" value="1"/>
</dbReference>
<dbReference type="STRING" id="335541.Swol_0634"/>
<proteinExistence type="inferred from homology"/>
<keyword evidence="4" id="KW-1185">Reference proteome</keyword>
<name>Q0AZ92_SYNWW</name>
<sequence length="305" mass="35288">MKILVTGGKGVVGSSLVRELRAQGEQVWACDLFHSHENNYYRCDISKFRQLQILFEKEEFDLVYHLAAEFGRWNGEDYYEQMWTTNAVGTKNLLRLQEQFGFRMIFSSSSEVYGDYDGIMAEEVMNEVAIKQMNDYAISKWANEMQILNSALMAGTQTVRVRLFNTYGPGEFYAPYRSALCVFIYRALHSLPYTVYRQHQRTSLYIDDCIRALASIPDNFKAGEVYNIAGIELHDMKSVSDMILDYLGQDDSLVTYKDEENFTTRVKKPDISKAVKDLNYQPKTLLEEGIPATIQWMRETYQLGK</sequence>
<organism evidence="3 4">
    <name type="scientific">Syntrophomonas wolfei subsp. wolfei (strain DSM 2245B / Goettingen)</name>
    <dbReference type="NCBI Taxonomy" id="335541"/>
    <lineage>
        <taxon>Bacteria</taxon>
        <taxon>Bacillati</taxon>
        <taxon>Bacillota</taxon>
        <taxon>Clostridia</taxon>
        <taxon>Eubacteriales</taxon>
        <taxon>Syntrophomonadaceae</taxon>
        <taxon>Syntrophomonas</taxon>
    </lineage>
</organism>
<dbReference type="KEGG" id="swo:Swol_0634"/>
<evidence type="ECO:0000313" key="4">
    <source>
        <dbReference type="Proteomes" id="UP000001968"/>
    </source>
</evidence>
<comment type="similarity">
    <text evidence="1">Belongs to the NAD(P)-dependent epimerase/dehydratase family.</text>
</comment>
<evidence type="ECO:0000256" key="1">
    <source>
        <dbReference type="ARBA" id="ARBA00007637"/>
    </source>
</evidence>
<dbReference type="OrthoDB" id="142826at2"/>
<feature type="domain" description="NAD-dependent epimerase/dehydratase" evidence="2">
    <location>
        <begin position="3"/>
        <end position="229"/>
    </location>
</feature>
<dbReference type="PANTHER" id="PTHR43000">
    <property type="entry name" value="DTDP-D-GLUCOSE 4,6-DEHYDRATASE-RELATED"/>
    <property type="match status" value="1"/>
</dbReference>
<dbReference type="Gene3D" id="3.40.50.720">
    <property type="entry name" value="NAD(P)-binding Rossmann-like Domain"/>
    <property type="match status" value="1"/>
</dbReference>
<dbReference type="AlphaFoldDB" id="Q0AZ92"/>
<accession>Q0AZ92</accession>
<dbReference type="RefSeq" id="WP_011640067.1">
    <property type="nucleotide sequence ID" value="NC_008346.1"/>
</dbReference>